<dbReference type="Pfam" id="PF01609">
    <property type="entry name" value="DDE_Tnp_1"/>
    <property type="match status" value="1"/>
</dbReference>
<gene>
    <name evidence="2" type="ORF">PU648_53215</name>
</gene>
<name>A0ABU3V422_9ACTN</name>
<sequence length="136" mass="15698">MAVHVAAANVQDRDGGPRPLLWTRLDHPGVLKVWSDQGFAGRLVDWTAIILGRELEIVRKSPDQRGFQVQPKRWAVERTFSWITVHRRLARDYETSPAHSESMIRWAMIDIMVRRLTRRGTASRPGPRPLTRIPSR</sequence>
<proteinExistence type="predicted"/>
<dbReference type="EMBL" id="JARAKF010000002">
    <property type="protein sequence ID" value="MDU9000902.1"/>
    <property type="molecule type" value="Genomic_DNA"/>
</dbReference>
<accession>A0ABU3V422</accession>
<organism evidence="2 3">
    <name type="scientific">Streptomyces mirabilis</name>
    <dbReference type="NCBI Taxonomy" id="68239"/>
    <lineage>
        <taxon>Bacteria</taxon>
        <taxon>Bacillati</taxon>
        <taxon>Actinomycetota</taxon>
        <taxon>Actinomycetes</taxon>
        <taxon>Kitasatosporales</taxon>
        <taxon>Streptomycetaceae</taxon>
        <taxon>Streptomyces</taxon>
    </lineage>
</organism>
<feature type="domain" description="Transposase IS4-like" evidence="1">
    <location>
        <begin position="2"/>
        <end position="108"/>
    </location>
</feature>
<evidence type="ECO:0000313" key="3">
    <source>
        <dbReference type="Proteomes" id="UP001257627"/>
    </source>
</evidence>
<keyword evidence="3" id="KW-1185">Reference proteome</keyword>
<evidence type="ECO:0000313" key="2">
    <source>
        <dbReference type="EMBL" id="MDU9000902.1"/>
    </source>
</evidence>
<dbReference type="PANTHER" id="PTHR30007:SF0">
    <property type="entry name" value="TRANSPOSASE"/>
    <property type="match status" value="1"/>
</dbReference>
<protein>
    <submittedName>
        <fullName evidence="2">Transposase</fullName>
    </submittedName>
</protein>
<evidence type="ECO:0000259" key="1">
    <source>
        <dbReference type="Pfam" id="PF01609"/>
    </source>
</evidence>
<dbReference type="InterPro" id="IPR002559">
    <property type="entry name" value="Transposase_11"/>
</dbReference>
<comment type="caution">
    <text evidence="2">The sequence shown here is derived from an EMBL/GenBank/DDBJ whole genome shotgun (WGS) entry which is preliminary data.</text>
</comment>
<dbReference type="PANTHER" id="PTHR30007">
    <property type="entry name" value="PHP DOMAIN PROTEIN"/>
    <property type="match status" value="1"/>
</dbReference>
<reference evidence="2 3" key="1">
    <citation type="submission" date="2023-02" db="EMBL/GenBank/DDBJ databases">
        <authorList>
            <person name="Maleckis M."/>
        </authorList>
    </citation>
    <scope>NUCLEOTIDE SEQUENCE [LARGE SCALE GENOMIC DNA]</scope>
    <source>
        <strain evidence="2 3">P8-A2</strain>
    </source>
</reference>
<dbReference type="Proteomes" id="UP001257627">
    <property type="component" value="Unassembled WGS sequence"/>
</dbReference>